<dbReference type="Gene3D" id="2.40.30.100">
    <property type="entry name" value="AF2212/PG0164-like"/>
    <property type="match status" value="1"/>
</dbReference>
<dbReference type="EMBL" id="QYAC01000005">
    <property type="protein sequence ID" value="MBL3679857.1"/>
    <property type="molecule type" value="Genomic_DNA"/>
</dbReference>
<dbReference type="InterPro" id="IPR037079">
    <property type="entry name" value="AF2212/PG0164-like_sf"/>
</dbReference>
<dbReference type="RefSeq" id="WP_202345122.1">
    <property type="nucleotide sequence ID" value="NZ_BAAAPI010000003.1"/>
</dbReference>
<dbReference type="InterPro" id="IPR015018">
    <property type="entry name" value="DUF1905"/>
</dbReference>
<proteinExistence type="predicted"/>
<keyword evidence="2" id="KW-1185">Reference proteome</keyword>
<evidence type="ECO:0000313" key="1">
    <source>
        <dbReference type="EMBL" id="MBL3679857.1"/>
    </source>
</evidence>
<protein>
    <submittedName>
        <fullName evidence="1">DUF1905 domain-containing protein</fullName>
    </submittedName>
</protein>
<dbReference type="SUPFAM" id="SSF141694">
    <property type="entry name" value="AF2212/PG0164-like"/>
    <property type="match status" value="1"/>
</dbReference>
<comment type="caution">
    <text evidence="1">The sequence shown here is derived from an EMBL/GenBank/DDBJ whole genome shotgun (WGS) entry which is preliminary data.</text>
</comment>
<evidence type="ECO:0000313" key="2">
    <source>
        <dbReference type="Proteomes" id="UP001645859"/>
    </source>
</evidence>
<sequence length="98" mass="10997">MFVEFTATPYRWEARTEQWVFVDLPAPLSADISEIPRPRRGFGSLRVEVRVGTSVWRTSIFPAGPNAGFVLPLKRAVRKAEGIEVGRDVSILLDVLDL</sequence>
<name>A0ABS1SH00_9MICO</name>
<reference evidence="1 2" key="1">
    <citation type="submission" date="2018-09" db="EMBL/GenBank/DDBJ databases">
        <title>Comparative genomics of Leucobacter spp.</title>
        <authorList>
            <person name="Reis A.C."/>
            <person name="Kolvenbach B.A."/>
            <person name="Corvini P.F.X."/>
            <person name="Nunes O.C."/>
        </authorList>
    </citation>
    <scope>NUCLEOTIDE SEQUENCE [LARGE SCALE GENOMIC DNA]</scope>
    <source>
        <strain evidence="1 2">TAN 31504</strain>
    </source>
</reference>
<dbReference type="Pfam" id="PF08922">
    <property type="entry name" value="DUF1905"/>
    <property type="match status" value="1"/>
</dbReference>
<organism evidence="1 2">
    <name type="scientific">Leucobacter chromiireducens subsp. solipictus</name>
    <dbReference type="NCBI Taxonomy" id="398235"/>
    <lineage>
        <taxon>Bacteria</taxon>
        <taxon>Bacillati</taxon>
        <taxon>Actinomycetota</taxon>
        <taxon>Actinomycetes</taxon>
        <taxon>Micrococcales</taxon>
        <taxon>Microbacteriaceae</taxon>
        <taxon>Leucobacter</taxon>
    </lineage>
</organism>
<accession>A0ABS1SH00</accession>
<gene>
    <name evidence="1" type="ORF">D3230_11255</name>
</gene>
<dbReference type="Proteomes" id="UP001645859">
    <property type="component" value="Unassembled WGS sequence"/>
</dbReference>